<dbReference type="SUPFAM" id="SSF143120">
    <property type="entry name" value="YefM-like"/>
    <property type="match status" value="1"/>
</dbReference>
<name>A0A1V3I8H3_9PAST</name>
<dbReference type="EMBL" id="MLHH01000012">
    <property type="protein sequence ID" value="OOF36390.1"/>
    <property type="molecule type" value="Genomic_DNA"/>
</dbReference>
<reference evidence="2 3" key="1">
    <citation type="submission" date="2016-10" db="EMBL/GenBank/DDBJ databases">
        <title>Rodentibacter gen. nov. and new species.</title>
        <authorList>
            <person name="Christensen H."/>
        </authorList>
    </citation>
    <scope>NUCLEOTIDE SEQUENCE [LARGE SCALE GENOMIC DNA]</scope>
    <source>
        <strain evidence="2 3">Ac69</strain>
    </source>
</reference>
<protein>
    <submittedName>
        <fullName evidence="2">Prevent-host-death family protein</fullName>
    </submittedName>
</protein>
<evidence type="ECO:0000313" key="2">
    <source>
        <dbReference type="EMBL" id="OOF36390.1"/>
    </source>
</evidence>
<organism evidence="2 3">
    <name type="scientific">Rodentibacter heidelbergensis</name>
    <dbReference type="NCBI Taxonomy" id="1908258"/>
    <lineage>
        <taxon>Bacteria</taxon>
        <taxon>Pseudomonadati</taxon>
        <taxon>Pseudomonadota</taxon>
        <taxon>Gammaproteobacteria</taxon>
        <taxon>Pasteurellales</taxon>
        <taxon>Pasteurellaceae</taxon>
        <taxon>Rodentibacter</taxon>
    </lineage>
</organism>
<evidence type="ECO:0000313" key="3">
    <source>
        <dbReference type="Proteomes" id="UP000189437"/>
    </source>
</evidence>
<comment type="similarity">
    <text evidence="1">Belongs to the phD/YefM antitoxin family.</text>
</comment>
<dbReference type="Proteomes" id="UP000189437">
    <property type="component" value="Unassembled WGS sequence"/>
</dbReference>
<dbReference type="OrthoDB" id="72009at2"/>
<accession>A0A1V3I8H3</accession>
<dbReference type="AlphaFoldDB" id="A0A1V3I8H3"/>
<gene>
    <name evidence="2" type="ORF">BKK48_06485</name>
</gene>
<keyword evidence="3" id="KW-1185">Reference proteome</keyword>
<sequence length="93" mass="10730">MPITISSKEFNQKASAVLKMSAEQPVFITKWGKVVSVLSSYEDYQQHKSPEPTFEQLFANHKTAQVDDDFFAEFEQSLSDIRHSNQLRDVDFD</sequence>
<dbReference type="RefSeq" id="WP_077427327.1">
    <property type="nucleotide sequence ID" value="NZ_MLHH01000012.1"/>
</dbReference>
<dbReference type="STRING" id="1908258.BKK48_06485"/>
<comment type="caution">
    <text evidence="2">The sequence shown here is derived from an EMBL/GenBank/DDBJ whole genome shotgun (WGS) entry which is preliminary data.</text>
</comment>
<proteinExistence type="inferred from homology"/>
<dbReference type="InterPro" id="IPR036165">
    <property type="entry name" value="YefM-like_sf"/>
</dbReference>
<evidence type="ECO:0000256" key="1">
    <source>
        <dbReference type="ARBA" id="ARBA00009981"/>
    </source>
</evidence>